<name>A0ABN6MVY6_9BACT</name>
<evidence type="ECO:0000313" key="3">
    <source>
        <dbReference type="EMBL" id="BDG05076.1"/>
    </source>
</evidence>
<dbReference type="PANTHER" id="PTHR35841">
    <property type="entry name" value="PHOSPHONATES-BINDING PERIPLASMIC PROTEIN"/>
    <property type="match status" value="1"/>
</dbReference>
<gene>
    <name evidence="3" type="ORF">AMOR_40720</name>
</gene>
<comment type="similarity">
    <text evidence="1">Belongs to the phosphate/phosphite/phosphonate binding protein family.</text>
</comment>
<proteinExistence type="inferred from homology"/>
<evidence type="ECO:0000313" key="4">
    <source>
        <dbReference type="Proteomes" id="UP001162891"/>
    </source>
</evidence>
<dbReference type="NCBIfam" id="TIGR01098">
    <property type="entry name" value="3A0109s03R"/>
    <property type="match status" value="1"/>
</dbReference>
<dbReference type="InterPro" id="IPR005770">
    <property type="entry name" value="PhnD"/>
</dbReference>
<dbReference type="EMBL" id="AP025591">
    <property type="protein sequence ID" value="BDG05076.1"/>
    <property type="molecule type" value="Genomic_DNA"/>
</dbReference>
<accession>A0ABN6MVY6</accession>
<sequence length="317" mass="34715">MRVQSEPKYHDHVRLLSMAFLTFVAAALTACETSPYRTAVVETRTPPSKPAPAPSSSQATVLRFSVAAIESPRDTYASYTRLFDRVGRLLDRTVQFEQRRTYREVNELLISGELDAALLCTGGYLDLQKRAPRAVEIVAVPVVAGGESYESVIVVSAASDIKDIGGLQGRRFAFTDELSFSGRLYPVRLLRDRGFDPDHFFGGITYTGSHDRSIHAVASGLVDGAAVHGGVLAELEARDPTLEQRLRVIHRSPPLGAMPVVVSTRLPPEARARLREVLLGLDRDPEAAATLKLLRFDRFAEPSPGLYASAARMLDGR</sequence>
<protein>
    <submittedName>
        <fullName evidence="3">Phosphonate ABC transporter substrate-binding protein</fullName>
    </submittedName>
</protein>
<organism evidence="3 4">
    <name type="scientific">Anaeromyxobacter oryzae</name>
    <dbReference type="NCBI Taxonomy" id="2918170"/>
    <lineage>
        <taxon>Bacteria</taxon>
        <taxon>Pseudomonadati</taxon>
        <taxon>Myxococcota</taxon>
        <taxon>Myxococcia</taxon>
        <taxon>Myxococcales</taxon>
        <taxon>Cystobacterineae</taxon>
        <taxon>Anaeromyxobacteraceae</taxon>
        <taxon>Anaeromyxobacter</taxon>
    </lineage>
</organism>
<dbReference type="SUPFAM" id="SSF53850">
    <property type="entry name" value="Periplasmic binding protein-like II"/>
    <property type="match status" value="1"/>
</dbReference>
<dbReference type="Gene3D" id="3.40.190.10">
    <property type="entry name" value="Periplasmic binding protein-like II"/>
    <property type="match status" value="2"/>
</dbReference>
<keyword evidence="4" id="KW-1185">Reference proteome</keyword>
<dbReference type="PROSITE" id="PS51257">
    <property type="entry name" value="PROKAR_LIPOPROTEIN"/>
    <property type="match status" value="1"/>
</dbReference>
<evidence type="ECO:0000256" key="2">
    <source>
        <dbReference type="ARBA" id="ARBA00022729"/>
    </source>
</evidence>
<reference evidence="4" key="1">
    <citation type="journal article" date="2022" name="Int. J. Syst. Evol. Microbiol.">
        <title>Anaeromyxobacter oryzae sp. nov., Anaeromyxobacter diazotrophicus sp. nov. and Anaeromyxobacter paludicola sp. nov., isolated from paddy soils.</title>
        <authorList>
            <person name="Itoh H."/>
            <person name="Xu Z."/>
            <person name="Mise K."/>
            <person name="Masuda Y."/>
            <person name="Ushijima N."/>
            <person name="Hayakawa C."/>
            <person name="Shiratori Y."/>
            <person name="Senoo K."/>
        </authorList>
    </citation>
    <scope>NUCLEOTIDE SEQUENCE [LARGE SCALE GENOMIC DNA]</scope>
    <source>
        <strain evidence="4">Red232</strain>
    </source>
</reference>
<dbReference type="PANTHER" id="PTHR35841:SF1">
    <property type="entry name" value="PHOSPHONATES-BINDING PERIPLASMIC PROTEIN"/>
    <property type="match status" value="1"/>
</dbReference>
<dbReference type="Pfam" id="PF12974">
    <property type="entry name" value="Phosphonate-bd"/>
    <property type="match status" value="1"/>
</dbReference>
<evidence type="ECO:0000256" key="1">
    <source>
        <dbReference type="ARBA" id="ARBA00007162"/>
    </source>
</evidence>
<dbReference type="CDD" id="cd13571">
    <property type="entry name" value="PBP2_PnhD_1"/>
    <property type="match status" value="1"/>
</dbReference>
<dbReference type="Proteomes" id="UP001162891">
    <property type="component" value="Chromosome"/>
</dbReference>
<keyword evidence="2" id="KW-0732">Signal</keyword>